<accession>A0A7W6M7N8</accession>
<dbReference type="PANTHER" id="PTHR38592:SF3">
    <property type="entry name" value="BLL4819 PROTEIN"/>
    <property type="match status" value="1"/>
</dbReference>
<dbReference type="AlphaFoldDB" id="A0A7W6M7N8"/>
<dbReference type="PIRSF" id="PIRSF028704">
    <property type="entry name" value="UPC028704"/>
    <property type="match status" value="1"/>
</dbReference>
<evidence type="ECO:0000313" key="3">
    <source>
        <dbReference type="Proteomes" id="UP000565745"/>
    </source>
</evidence>
<keyword evidence="1" id="KW-0812">Transmembrane</keyword>
<dbReference type="Pfam" id="PF10129">
    <property type="entry name" value="OpgC_C"/>
    <property type="match status" value="1"/>
</dbReference>
<feature type="transmembrane region" description="Helical" evidence="1">
    <location>
        <begin position="306"/>
        <end position="323"/>
    </location>
</feature>
<evidence type="ECO:0008006" key="4">
    <source>
        <dbReference type="Google" id="ProtNLM"/>
    </source>
</evidence>
<dbReference type="RefSeq" id="WP_025054362.1">
    <property type="nucleotide sequence ID" value="NZ_JACIFU010000001.1"/>
</dbReference>
<keyword evidence="3" id="KW-1185">Reference proteome</keyword>
<dbReference type="PANTHER" id="PTHR38592">
    <property type="entry name" value="BLL4819 PROTEIN"/>
    <property type="match status" value="1"/>
</dbReference>
<name>A0A7W6M7N8_9RHOB</name>
<reference evidence="2 3" key="1">
    <citation type="submission" date="2020-08" db="EMBL/GenBank/DDBJ databases">
        <title>Genomic Encyclopedia of Type Strains, Phase IV (KMG-IV): sequencing the most valuable type-strain genomes for metagenomic binning, comparative biology and taxonomic classification.</title>
        <authorList>
            <person name="Goeker M."/>
        </authorList>
    </citation>
    <scope>NUCLEOTIDE SEQUENCE [LARGE SCALE GENOMIC DNA]</scope>
    <source>
        <strain evidence="2 3">DSM 101015</strain>
    </source>
</reference>
<keyword evidence="1" id="KW-0472">Membrane</keyword>
<dbReference type="InterPro" id="IPR014550">
    <property type="entry name" value="UCP028704_OpgC"/>
</dbReference>
<protein>
    <recommendedName>
        <fullName evidence="4">OpgC protein</fullName>
    </recommendedName>
</protein>
<feature type="transmembrane region" description="Helical" evidence="1">
    <location>
        <begin position="31"/>
        <end position="54"/>
    </location>
</feature>
<feature type="transmembrane region" description="Helical" evidence="1">
    <location>
        <begin position="357"/>
        <end position="374"/>
    </location>
</feature>
<evidence type="ECO:0000256" key="1">
    <source>
        <dbReference type="SAM" id="Phobius"/>
    </source>
</evidence>
<comment type="caution">
    <text evidence="2">The sequence shown here is derived from an EMBL/GenBank/DDBJ whole genome shotgun (WGS) entry which is preliminary data.</text>
</comment>
<dbReference type="Proteomes" id="UP000565745">
    <property type="component" value="Unassembled WGS sequence"/>
</dbReference>
<proteinExistence type="predicted"/>
<keyword evidence="1" id="KW-1133">Transmembrane helix</keyword>
<dbReference type="EMBL" id="JACIFU010000001">
    <property type="protein sequence ID" value="MBB4173607.1"/>
    <property type="molecule type" value="Genomic_DNA"/>
</dbReference>
<gene>
    <name evidence="2" type="ORF">GGR93_001368</name>
</gene>
<feature type="transmembrane region" description="Helical" evidence="1">
    <location>
        <begin position="66"/>
        <end position="83"/>
    </location>
</feature>
<dbReference type="OrthoDB" id="9775975at2"/>
<feature type="transmembrane region" description="Helical" evidence="1">
    <location>
        <begin position="95"/>
        <end position="120"/>
    </location>
</feature>
<sequence>MNFADVSSPPSSAAATAVQATPRVRDLRLDFFRGIAMFIILMAHTPGNFLTLWIPARWGFSDATEIFVFCSGMASAIAFGGGFDRAGWVLGTARVLFRVWQVYWAHVGLFFATLALTVYLTDLDITGRNYWGQLNLWMMFVESDKWENSNILLSFMTLSYVPNYFDILPMYMIVLLMMPVVMALSRIDLRLVAAFVIGTWIMAQTALLDFLGFGAYHLEFPAEPWSDRAWFFNPFGWQLIFFTGFAFMRGWLPRPPVTAFLFGVAAFVVIAIIPLSNIGVREFGFAWASDWRTNYAAVIDKSDFGILRYVHFLGLAYIFWVLAGDRGDNLLASGAGVASRIWEQTLKIILKVGQQSLAVFIASMFTARLMGFIMDVLGRSIAMTLLVNLFGFVVLVAVAYGAGWFKSQPWRVKVPA</sequence>
<feature type="transmembrane region" description="Helical" evidence="1">
    <location>
        <begin position="191"/>
        <end position="215"/>
    </location>
</feature>
<evidence type="ECO:0000313" key="2">
    <source>
        <dbReference type="EMBL" id="MBB4173607.1"/>
    </source>
</evidence>
<feature type="transmembrane region" description="Helical" evidence="1">
    <location>
        <begin position="164"/>
        <end position="184"/>
    </location>
</feature>
<feature type="transmembrane region" description="Helical" evidence="1">
    <location>
        <begin position="235"/>
        <end position="252"/>
    </location>
</feature>
<organism evidence="2 3">
    <name type="scientific">Sulfitobacter noctilucicola</name>
    <dbReference type="NCBI Taxonomy" id="1342301"/>
    <lineage>
        <taxon>Bacteria</taxon>
        <taxon>Pseudomonadati</taxon>
        <taxon>Pseudomonadota</taxon>
        <taxon>Alphaproteobacteria</taxon>
        <taxon>Rhodobacterales</taxon>
        <taxon>Roseobacteraceae</taxon>
        <taxon>Sulfitobacter</taxon>
    </lineage>
</organism>
<feature type="transmembrane region" description="Helical" evidence="1">
    <location>
        <begin position="380"/>
        <end position="405"/>
    </location>
</feature>
<feature type="transmembrane region" description="Helical" evidence="1">
    <location>
        <begin position="259"/>
        <end position="280"/>
    </location>
</feature>